<evidence type="ECO:0000313" key="6">
    <source>
        <dbReference type="Proteomes" id="UP000549913"/>
    </source>
</evidence>
<keyword evidence="6" id="KW-1185">Reference proteome</keyword>
<keyword evidence="2" id="KW-0732">Signal</keyword>
<dbReference type="GO" id="GO:0030655">
    <property type="term" value="P:beta-lactam antibiotic catabolic process"/>
    <property type="evidence" value="ECO:0007669"/>
    <property type="project" value="InterPro"/>
</dbReference>
<comment type="caution">
    <text evidence="5">The sequence shown here is derived from an EMBL/GenBank/DDBJ whole genome shotgun (WGS) entry which is preliminary data.</text>
</comment>
<evidence type="ECO:0000259" key="3">
    <source>
        <dbReference type="Pfam" id="PF13354"/>
    </source>
</evidence>
<dbReference type="Pfam" id="PF18042">
    <property type="entry name" value="ORF_12_N"/>
    <property type="match status" value="1"/>
</dbReference>
<evidence type="ECO:0000259" key="4">
    <source>
        <dbReference type="Pfam" id="PF18042"/>
    </source>
</evidence>
<name>A0A852SIW3_9MICO</name>
<organism evidence="5 6">
    <name type="scientific">Herbiconiux flava</name>
    <dbReference type="NCBI Taxonomy" id="881268"/>
    <lineage>
        <taxon>Bacteria</taxon>
        <taxon>Bacillati</taxon>
        <taxon>Actinomycetota</taxon>
        <taxon>Actinomycetes</taxon>
        <taxon>Micrococcales</taxon>
        <taxon>Microbacteriaceae</taxon>
        <taxon>Herbiconiux</taxon>
    </lineage>
</organism>
<dbReference type="InterPro" id="IPR040846">
    <property type="entry name" value="ORF_12_N"/>
</dbReference>
<dbReference type="SUPFAM" id="SSF56601">
    <property type="entry name" value="beta-lactamase/transpeptidase-like"/>
    <property type="match status" value="1"/>
</dbReference>
<dbReference type="InterPro" id="IPR000871">
    <property type="entry name" value="Beta-lactam_class-A"/>
</dbReference>
<proteinExistence type="predicted"/>
<feature type="domain" description="Beta-lactamase class A catalytic" evidence="3">
    <location>
        <begin position="187"/>
        <end position="333"/>
    </location>
</feature>
<dbReference type="Pfam" id="PF13354">
    <property type="entry name" value="Beta-lactamase2"/>
    <property type="match status" value="1"/>
</dbReference>
<dbReference type="GO" id="GO:0008800">
    <property type="term" value="F:beta-lactamase activity"/>
    <property type="evidence" value="ECO:0007669"/>
    <property type="project" value="InterPro"/>
</dbReference>
<dbReference type="Proteomes" id="UP000549913">
    <property type="component" value="Unassembled WGS sequence"/>
</dbReference>
<dbReference type="Gene3D" id="3.10.450.280">
    <property type="match status" value="1"/>
</dbReference>
<feature type="chain" id="PRO_5039132321" evidence="2">
    <location>
        <begin position="27"/>
        <end position="478"/>
    </location>
</feature>
<dbReference type="PANTHER" id="PTHR35333:SF5">
    <property type="entry name" value="CONSERVED LIPOPROTEIN LPQF-RELATED"/>
    <property type="match status" value="1"/>
</dbReference>
<dbReference type="InterPro" id="IPR012338">
    <property type="entry name" value="Beta-lactam/transpept-like"/>
</dbReference>
<sequence>MPSTPRTAPARTALAALALTTAALLAGCAGGGAGAPGGTPAASAASSGSPTAVALPDTAVGEHAAWVIESISTEPTEPDQIEGQATERLSPSVASQLTPAQLAEVFTGLRASGPWVPTSVQSAEGQALITIVDRDGQKLDLQLSLDGEELINGILFSPSAADRVPAASWQELDDTIAQFASDTTLVVTDVTSGERILEATSPGQSDPDESKPSGSMFKLYVLGAVADAVGAGTLAWDTPLTLTDAVKSLPSGDLRTEPSGTVITVQDAAAAMISESDNTATDLLIATVGPEAVERSFADLGHHDPAENTPLLTTRALFELGWGSPSSAAEWASADADGRRALLAGLPTGLLDVDVAAVTTPVWEQGLDWFTTPDDLVAVHRGLQQKAEAPTGAPVREILAINPGLGEEITGSDAWSYIAFKGGSSVGVLAGSWYLERSDGRAFTISIQGSSGDPAELTDQALFFGQVADAAALLESQD</sequence>
<gene>
    <name evidence="5" type="ORF">BJ984_000341</name>
</gene>
<dbReference type="Gene3D" id="1.10.8.620">
    <property type="entry name" value="ORF12 helical bundle domain-like"/>
    <property type="match status" value="1"/>
</dbReference>
<dbReference type="Gene3D" id="3.40.710.10">
    <property type="entry name" value="DD-peptidase/beta-lactamase superfamily"/>
    <property type="match status" value="1"/>
</dbReference>
<dbReference type="GO" id="GO:0046677">
    <property type="term" value="P:response to antibiotic"/>
    <property type="evidence" value="ECO:0007669"/>
    <property type="project" value="InterPro"/>
</dbReference>
<dbReference type="PROSITE" id="PS51257">
    <property type="entry name" value="PROKAR_LIPOPROTEIN"/>
    <property type="match status" value="1"/>
</dbReference>
<dbReference type="PANTHER" id="PTHR35333">
    <property type="entry name" value="BETA-LACTAMASE"/>
    <property type="match status" value="1"/>
</dbReference>
<feature type="region of interest" description="Disordered" evidence="1">
    <location>
        <begin position="34"/>
        <end position="54"/>
    </location>
</feature>
<feature type="compositionally biased region" description="Low complexity" evidence="1">
    <location>
        <begin position="38"/>
        <end position="52"/>
    </location>
</feature>
<dbReference type="EMBL" id="JACCBM010000001">
    <property type="protein sequence ID" value="NYD69183.1"/>
    <property type="molecule type" value="Genomic_DNA"/>
</dbReference>
<dbReference type="RefSeq" id="WP_179546558.1">
    <property type="nucleotide sequence ID" value="NZ_BSEW01000001.1"/>
</dbReference>
<protein>
    <submittedName>
        <fullName evidence="5">Beta-lactamase class A</fullName>
    </submittedName>
</protein>
<accession>A0A852SIW3</accession>
<dbReference type="InterPro" id="IPR045155">
    <property type="entry name" value="Beta-lactam_cat"/>
</dbReference>
<reference evidence="5 6" key="1">
    <citation type="submission" date="2020-07" db="EMBL/GenBank/DDBJ databases">
        <title>Sequencing the genomes of 1000 actinobacteria strains.</title>
        <authorList>
            <person name="Klenk H.-P."/>
        </authorList>
    </citation>
    <scope>NUCLEOTIDE SEQUENCE [LARGE SCALE GENOMIC DNA]</scope>
    <source>
        <strain evidence="5 6">DSM 26474</strain>
    </source>
</reference>
<dbReference type="AlphaFoldDB" id="A0A852SIW3"/>
<feature type="domain" description="ORF 12 gene product N-terminal" evidence="4">
    <location>
        <begin position="55"/>
        <end position="151"/>
    </location>
</feature>
<evidence type="ECO:0000256" key="2">
    <source>
        <dbReference type="SAM" id="SignalP"/>
    </source>
</evidence>
<evidence type="ECO:0000313" key="5">
    <source>
        <dbReference type="EMBL" id="NYD69183.1"/>
    </source>
</evidence>
<feature type="signal peptide" evidence="2">
    <location>
        <begin position="1"/>
        <end position="26"/>
    </location>
</feature>
<evidence type="ECO:0000256" key="1">
    <source>
        <dbReference type="SAM" id="MobiDB-lite"/>
    </source>
</evidence>